<dbReference type="Pfam" id="PF02311">
    <property type="entry name" value="AraC_binding"/>
    <property type="match status" value="1"/>
</dbReference>
<keyword evidence="2" id="KW-0238">DNA-binding</keyword>
<dbReference type="InterPro" id="IPR009057">
    <property type="entry name" value="Homeodomain-like_sf"/>
</dbReference>
<dbReference type="EMBL" id="JBHUMB010000005">
    <property type="protein sequence ID" value="MFD2742091.1"/>
    <property type="molecule type" value="Genomic_DNA"/>
</dbReference>
<keyword evidence="1" id="KW-0805">Transcription regulation</keyword>
<organism evidence="5 6">
    <name type="scientific">Sphingobacterium populi</name>
    <dbReference type="NCBI Taxonomy" id="1812824"/>
    <lineage>
        <taxon>Bacteria</taxon>
        <taxon>Pseudomonadati</taxon>
        <taxon>Bacteroidota</taxon>
        <taxon>Sphingobacteriia</taxon>
        <taxon>Sphingobacteriales</taxon>
        <taxon>Sphingobacteriaceae</taxon>
        <taxon>Sphingobacterium</taxon>
    </lineage>
</organism>
<evidence type="ECO:0000256" key="2">
    <source>
        <dbReference type="ARBA" id="ARBA00023125"/>
    </source>
</evidence>
<keyword evidence="3" id="KW-0804">Transcription</keyword>
<name>A0ABW5UAB7_9SPHI</name>
<accession>A0ABW5UAB7</accession>
<dbReference type="PROSITE" id="PS01124">
    <property type="entry name" value="HTH_ARAC_FAMILY_2"/>
    <property type="match status" value="1"/>
</dbReference>
<evidence type="ECO:0000256" key="3">
    <source>
        <dbReference type="ARBA" id="ARBA00023163"/>
    </source>
</evidence>
<feature type="domain" description="HTH araC/xylS-type" evidence="4">
    <location>
        <begin position="182"/>
        <end position="280"/>
    </location>
</feature>
<dbReference type="Pfam" id="PF12833">
    <property type="entry name" value="HTH_18"/>
    <property type="match status" value="1"/>
</dbReference>
<reference evidence="6" key="1">
    <citation type="journal article" date="2019" name="Int. J. Syst. Evol. Microbiol.">
        <title>The Global Catalogue of Microorganisms (GCM) 10K type strain sequencing project: providing services to taxonomists for standard genome sequencing and annotation.</title>
        <authorList>
            <consortium name="The Broad Institute Genomics Platform"/>
            <consortium name="The Broad Institute Genome Sequencing Center for Infectious Disease"/>
            <person name="Wu L."/>
            <person name="Ma J."/>
        </authorList>
    </citation>
    <scope>NUCLEOTIDE SEQUENCE [LARGE SCALE GENOMIC DNA]</scope>
    <source>
        <strain evidence="6">KCTC 42247</strain>
    </source>
</reference>
<evidence type="ECO:0000313" key="5">
    <source>
        <dbReference type="EMBL" id="MFD2742091.1"/>
    </source>
</evidence>
<dbReference type="SMART" id="SM00342">
    <property type="entry name" value="HTH_ARAC"/>
    <property type="match status" value="1"/>
</dbReference>
<evidence type="ECO:0000313" key="6">
    <source>
        <dbReference type="Proteomes" id="UP001597418"/>
    </source>
</evidence>
<proteinExistence type="predicted"/>
<dbReference type="PANTHER" id="PTHR43280">
    <property type="entry name" value="ARAC-FAMILY TRANSCRIPTIONAL REGULATOR"/>
    <property type="match status" value="1"/>
</dbReference>
<gene>
    <name evidence="5" type="ORF">ACFSQ6_01635</name>
</gene>
<sequence length="282" mass="33226">MQRLHRYESEQQSFQIRKDRIPQYHQIWHYHEELELIYIKQGLGTFFIGDCIQRFEHGACVLIGKNVPHYWHFDEDYSRDAQSEIYVIHFREDFAGKDFLALPEMTEVRRVLQQAQKGWWIENLPDPIAICFRDMANETIGFQKLYQLLQVLHQFSRFAPKINLISSAYDIQQQHEEVSRMNTIISFINTHYRTDLELGTLANISGMTRNSFCRYFKQRTGKTLTAFITALRVAHACKLLRDSRVSIKECCFDSGFNNFVSFHKAFKKISGTTPLAYRSAFA</sequence>
<dbReference type="InterPro" id="IPR018060">
    <property type="entry name" value="HTH_AraC"/>
</dbReference>
<dbReference type="PANTHER" id="PTHR43280:SF27">
    <property type="entry name" value="TRANSCRIPTIONAL REGULATOR MTLR"/>
    <property type="match status" value="1"/>
</dbReference>
<dbReference type="InterPro" id="IPR014710">
    <property type="entry name" value="RmlC-like_jellyroll"/>
</dbReference>
<comment type="caution">
    <text evidence="5">The sequence shown here is derived from an EMBL/GenBank/DDBJ whole genome shotgun (WGS) entry which is preliminary data.</text>
</comment>
<dbReference type="Proteomes" id="UP001597418">
    <property type="component" value="Unassembled WGS sequence"/>
</dbReference>
<dbReference type="InterPro" id="IPR003313">
    <property type="entry name" value="AraC-bd"/>
</dbReference>
<dbReference type="Gene3D" id="2.60.120.10">
    <property type="entry name" value="Jelly Rolls"/>
    <property type="match status" value="1"/>
</dbReference>
<dbReference type="RefSeq" id="WP_066753479.1">
    <property type="nucleotide sequence ID" value="NZ_JBHUMB010000005.1"/>
</dbReference>
<dbReference type="SUPFAM" id="SSF46689">
    <property type="entry name" value="Homeodomain-like"/>
    <property type="match status" value="2"/>
</dbReference>
<dbReference type="InterPro" id="IPR037923">
    <property type="entry name" value="HTH-like"/>
</dbReference>
<dbReference type="Gene3D" id="1.10.10.60">
    <property type="entry name" value="Homeodomain-like"/>
    <property type="match status" value="2"/>
</dbReference>
<evidence type="ECO:0000256" key="1">
    <source>
        <dbReference type="ARBA" id="ARBA00023015"/>
    </source>
</evidence>
<dbReference type="SUPFAM" id="SSF51215">
    <property type="entry name" value="Regulatory protein AraC"/>
    <property type="match status" value="1"/>
</dbReference>
<keyword evidence="6" id="KW-1185">Reference proteome</keyword>
<evidence type="ECO:0000259" key="4">
    <source>
        <dbReference type="PROSITE" id="PS01124"/>
    </source>
</evidence>
<protein>
    <submittedName>
        <fullName evidence="5">AraC family transcriptional regulator</fullName>
    </submittedName>
</protein>